<feature type="domain" description="DDE-1" evidence="9">
    <location>
        <begin position="169"/>
        <end position="231"/>
    </location>
</feature>
<evidence type="ECO:0000259" key="10">
    <source>
        <dbReference type="Pfam" id="PF05225"/>
    </source>
</evidence>
<evidence type="ECO:0000256" key="8">
    <source>
        <dbReference type="SAM" id="Phobius"/>
    </source>
</evidence>
<accession>A0AAE1BFU5</accession>
<keyword evidence="5 8" id="KW-1133">Transmembrane helix</keyword>
<dbReference type="Gene3D" id="1.10.10.60">
    <property type="entry name" value="Homeodomain-like"/>
    <property type="match status" value="1"/>
</dbReference>
<feature type="compositionally biased region" description="Basic residues" evidence="7">
    <location>
        <begin position="435"/>
        <end position="445"/>
    </location>
</feature>
<evidence type="ECO:0000259" key="9">
    <source>
        <dbReference type="Pfam" id="PF03184"/>
    </source>
</evidence>
<evidence type="ECO:0000256" key="3">
    <source>
        <dbReference type="ARBA" id="ARBA00006293"/>
    </source>
</evidence>
<dbReference type="Gene3D" id="3.30.420.10">
    <property type="entry name" value="Ribonuclease H-like superfamily/Ribonuclease H"/>
    <property type="match status" value="1"/>
</dbReference>
<comment type="similarity">
    <text evidence="3">Belongs to the unc-50 family.</text>
</comment>
<keyword evidence="12" id="KW-1185">Reference proteome</keyword>
<feature type="transmembrane region" description="Helical" evidence="8">
    <location>
        <begin position="847"/>
        <end position="870"/>
    </location>
</feature>
<dbReference type="InterPro" id="IPR007881">
    <property type="entry name" value="UNC-50"/>
</dbReference>
<dbReference type="InterPro" id="IPR009057">
    <property type="entry name" value="Homeodomain-like_sf"/>
</dbReference>
<evidence type="ECO:0000256" key="4">
    <source>
        <dbReference type="ARBA" id="ARBA00022692"/>
    </source>
</evidence>
<evidence type="ECO:0000256" key="5">
    <source>
        <dbReference type="ARBA" id="ARBA00022989"/>
    </source>
</evidence>
<dbReference type="InterPro" id="IPR004875">
    <property type="entry name" value="DDE_SF_endonuclease_dom"/>
</dbReference>
<comment type="caution">
    <text evidence="11">The sequence shown here is derived from an EMBL/GenBank/DDBJ whole genome shotgun (WGS) entry which is preliminary data.</text>
</comment>
<feature type="compositionally biased region" description="Low complexity" evidence="7">
    <location>
        <begin position="482"/>
        <end position="492"/>
    </location>
</feature>
<reference evidence="11" key="1">
    <citation type="submission" date="2023-10" db="EMBL/GenBank/DDBJ databases">
        <title>Genome assemblies of two species of porcelain crab, Petrolisthes cinctipes and Petrolisthes manimaculis (Anomura: Porcellanidae).</title>
        <authorList>
            <person name="Angst P."/>
        </authorList>
    </citation>
    <scope>NUCLEOTIDE SEQUENCE</scope>
    <source>
        <strain evidence="11">PB745_01</strain>
        <tissue evidence="11">Gill</tissue>
    </source>
</reference>
<dbReference type="GO" id="GO:0000139">
    <property type="term" value="C:Golgi membrane"/>
    <property type="evidence" value="ECO:0007669"/>
    <property type="project" value="TreeGrafter"/>
</dbReference>
<evidence type="ECO:0000256" key="2">
    <source>
        <dbReference type="ARBA" id="ARBA00004141"/>
    </source>
</evidence>
<dbReference type="GO" id="GO:0005634">
    <property type="term" value="C:nucleus"/>
    <property type="evidence" value="ECO:0007669"/>
    <property type="project" value="UniProtKB-SubCell"/>
</dbReference>
<feature type="transmembrane region" description="Helical" evidence="8">
    <location>
        <begin position="876"/>
        <end position="894"/>
    </location>
</feature>
<protein>
    <recommendedName>
        <fullName evidence="13">HTH psq-type domain-containing protein</fullName>
    </recommendedName>
</protein>
<dbReference type="Pfam" id="PF05216">
    <property type="entry name" value="UNC-50"/>
    <property type="match status" value="1"/>
</dbReference>
<dbReference type="InterPro" id="IPR036397">
    <property type="entry name" value="RNaseH_sf"/>
</dbReference>
<dbReference type="EMBL" id="JAWQEG010008702">
    <property type="protein sequence ID" value="KAK3849798.1"/>
    <property type="molecule type" value="Genomic_DNA"/>
</dbReference>
<feature type="compositionally biased region" description="Polar residues" evidence="7">
    <location>
        <begin position="392"/>
        <end position="401"/>
    </location>
</feature>
<dbReference type="PANTHER" id="PTHR12841">
    <property type="entry name" value="PROTEIN UNC-50 HOMOLOG"/>
    <property type="match status" value="1"/>
</dbReference>
<feature type="transmembrane region" description="Helical" evidence="8">
    <location>
        <begin position="765"/>
        <end position="787"/>
    </location>
</feature>
<evidence type="ECO:0000313" key="12">
    <source>
        <dbReference type="Proteomes" id="UP001286313"/>
    </source>
</evidence>
<dbReference type="PANTHER" id="PTHR12841:SF6">
    <property type="entry name" value="PROTEIN UNC-50 HOMOLOG"/>
    <property type="match status" value="1"/>
</dbReference>
<dbReference type="Pfam" id="PF05225">
    <property type="entry name" value="HTH_psq"/>
    <property type="match status" value="1"/>
</dbReference>
<feature type="compositionally biased region" description="Acidic residues" evidence="7">
    <location>
        <begin position="509"/>
        <end position="525"/>
    </location>
</feature>
<dbReference type="SUPFAM" id="SSF46689">
    <property type="entry name" value="Homeodomain-like"/>
    <property type="match status" value="1"/>
</dbReference>
<feature type="transmembrane region" description="Helical" evidence="8">
    <location>
        <begin position="736"/>
        <end position="758"/>
    </location>
</feature>
<gene>
    <name evidence="11" type="ORF">Pcinc_043459</name>
</gene>
<dbReference type="AlphaFoldDB" id="A0AAE1BFU5"/>
<dbReference type="Proteomes" id="UP001286313">
    <property type="component" value="Unassembled WGS sequence"/>
</dbReference>
<feature type="compositionally biased region" description="Polar residues" evidence="7">
    <location>
        <begin position="299"/>
        <end position="328"/>
    </location>
</feature>
<feature type="region of interest" description="Disordered" evidence="7">
    <location>
        <begin position="634"/>
        <end position="656"/>
    </location>
</feature>
<evidence type="ECO:0000313" key="11">
    <source>
        <dbReference type="EMBL" id="KAK3849798.1"/>
    </source>
</evidence>
<proteinExistence type="inferred from homology"/>
<feature type="transmembrane region" description="Helical" evidence="8">
    <location>
        <begin position="815"/>
        <end position="835"/>
    </location>
</feature>
<evidence type="ECO:0008006" key="13">
    <source>
        <dbReference type="Google" id="ProtNLM"/>
    </source>
</evidence>
<dbReference type="InterPro" id="IPR007889">
    <property type="entry name" value="HTH_Psq"/>
</dbReference>
<evidence type="ECO:0000256" key="6">
    <source>
        <dbReference type="ARBA" id="ARBA00023136"/>
    </source>
</evidence>
<feature type="compositionally biased region" description="Polar residues" evidence="7">
    <location>
        <begin position="365"/>
        <end position="375"/>
    </location>
</feature>
<keyword evidence="4 8" id="KW-0812">Transmembrane</keyword>
<dbReference type="Pfam" id="PF03184">
    <property type="entry name" value="DDE_1"/>
    <property type="match status" value="1"/>
</dbReference>
<keyword evidence="6 8" id="KW-0472">Membrane</keyword>
<dbReference type="GO" id="GO:0003677">
    <property type="term" value="F:DNA binding"/>
    <property type="evidence" value="ECO:0007669"/>
    <property type="project" value="InterPro"/>
</dbReference>
<feature type="domain" description="HTH psq-type" evidence="10">
    <location>
        <begin position="28"/>
        <end position="68"/>
    </location>
</feature>
<sequence>MPRSYKKRPVGASSEGRGGYRIDKAESNFQKACDAIRNGDMSVRQAAKQYGFSKSTLHDAVTRKHIKHSGGQTVLSIEEEARVVENLLTLSQWGFPLDSFELCLLIKQYLDRRGVEVKRFKNNLPGCDWAQSFLKRHRSELSHRLSQNIKVARAKVTPTIISIVLPYAKSRPGKKVIIGDNLSSHVSLSVVTACENNNISFVLLPPNSTHLTQPLDVSVFGPLKNHWRSVLTDFKATSLGRRTACLPKSEFPKQLSKLMEKLQKNVTKNIQSGFRKCGIHPLNAEEVLSRLPEIDRQSETAQAPSTGTSSEADSNQSQDSANNLTSPTRLPRIGASTSGVTSPSTENAQIQPALNESLISMLSTFRYGPSTSTPTRGRKKKLAVSPGKSIKSKNLSTGSQCVSSDTSSDEVDDPSPALPQGNDSQPSTSKVDRPSKKKLAPKRQLVKPVSDNQPSTSKDRPSSKKRKMSPERQPVRRVIPRIQGGITQGIIQEMEERDLTKVTTTEGSSTEEAETEVLADESESENESRGVKLRRQNACETQRESTEKASGETTGNEVSERNPKLHDWVIVQICNELKKKKRYYMAVVIEVIPTLKVRFLKHVPGTPNVFVNSSVPGDESCEIEVDDIVMYSSEPNHKYQTSPPPSRAQSPASTTVPLSYRTGSPLPTPVAYRHDCMTAAAKRYKYLRRLLKFRQMDFEFAAWQMIYLFISPQKVFRNFQYRKHTKAQFARDDPAFVVLLCFWLCVTSVGFALVLRLSVGSFVRFLIYTVCVDTIFAGIVVATALWALTNHYLVKPTCRDQDVEWGYAFDVHLNAYFPPLIILHFFQLFFYHVFISQDWFISRFFGNLLWVFAIGYYIYITFLGYSALPILRQPRVFLFALPLLLVFLAVSLLLRINLCGMLMDFYHYRVL</sequence>
<organism evidence="11 12">
    <name type="scientific">Petrolisthes cinctipes</name>
    <name type="common">Flat porcelain crab</name>
    <dbReference type="NCBI Taxonomy" id="88211"/>
    <lineage>
        <taxon>Eukaryota</taxon>
        <taxon>Metazoa</taxon>
        <taxon>Ecdysozoa</taxon>
        <taxon>Arthropoda</taxon>
        <taxon>Crustacea</taxon>
        <taxon>Multicrustacea</taxon>
        <taxon>Malacostraca</taxon>
        <taxon>Eumalacostraca</taxon>
        <taxon>Eucarida</taxon>
        <taxon>Decapoda</taxon>
        <taxon>Pleocyemata</taxon>
        <taxon>Anomura</taxon>
        <taxon>Galatheoidea</taxon>
        <taxon>Porcellanidae</taxon>
        <taxon>Petrolisthes</taxon>
    </lineage>
</organism>
<comment type="subcellular location">
    <subcellularLocation>
        <location evidence="2">Membrane</location>
        <topology evidence="2">Multi-pass membrane protein</topology>
    </subcellularLocation>
    <subcellularLocation>
        <location evidence="1">Nucleus</location>
    </subcellularLocation>
</comment>
<name>A0AAE1BFU5_PETCI</name>
<feature type="compositionally biased region" description="Basic and acidic residues" evidence="7">
    <location>
        <begin position="541"/>
        <end position="550"/>
    </location>
</feature>
<evidence type="ECO:0000256" key="7">
    <source>
        <dbReference type="SAM" id="MobiDB-lite"/>
    </source>
</evidence>
<evidence type="ECO:0000256" key="1">
    <source>
        <dbReference type="ARBA" id="ARBA00004123"/>
    </source>
</evidence>
<feature type="region of interest" description="Disordered" evidence="7">
    <location>
        <begin position="296"/>
        <end position="347"/>
    </location>
</feature>
<feature type="region of interest" description="Disordered" evidence="7">
    <location>
        <begin position="365"/>
        <end position="560"/>
    </location>
</feature>
<feature type="compositionally biased region" description="Polar residues" evidence="7">
    <location>
        <begin position="335"/>
        <end position="347"/>
    </location>
</feature>
<feature type="compositionally biased region" description="Basic and acidic residues" evidence="7">
    <location>
        <begin position="457"/>
        <end position="474"/>
    </location>
</feature>